<evidence type="ECO:0000313" key="4">
    <source>
        <dbReference type="Proteomes" id="UP000289738"/>
    </source>
</evidence>
<gene>
    <name evidence="3" type="ORF">Ahy_A09g041793</name>
</gene>
<name>A0A445BDT0_ARAHY</name>
<protein>
    <submittedName>
        <fullName evidence="3">Uncharacterized protein</fullName>
    </submittedName>
</protein>
<organism evidence="3 4">
    <name type="scientific">Arachis hypogaea</name>
    <name type="common">Peanut</name>
    <dbReference type="NCBI Taxonomy" id="3818"/>
    <lineage>
        <taxon>Eukaryota</taxon>
        <taxon>Viridiplantae</taxon>
        <taxon>Streptophyta</taxon>
        <taxon>Embryophyta</taxon>
        <taxon>Tracheophyta</taxon>
        <taxon>Spermatophyta</taxon>
        <taxon>Magnoliopsida</taxon>
        <taxon>eudicotyledons</taxon>
        <taxon>Gunneridae</taxon>
        <taxon>Pentapetalae</taxon>
        <taxon>rosids</taxon>
        <taxon>fabids</taxon>
        <taxon>Fabales</taxon>
        <taxon>Fabaceae</taxon>
        <taxon>Papilionoideae</taxon>
        <taxon>50 kb inversion clade</taxon>
        <taxon>dalbergioids sensu lato</taxon>
        <taxon>Dalbergieae</taxon>
        <taxon>Pterocarpus clade</taxon>
        <taxon>Arachis</taxon>
    </lineage>
</organism>
<feature type="region of interest" description="Disordered" evidence="2">
    <location>
        <begin position="668"/>
        <end position="726"/>
    </location>
</feature>
<dbReference type="Proteomes" id="UP000289738">
    <property type="component" value="Chromosome A09"/>
</dbReference>
<comment type="caution">
    <text evidence="3">The sequence shown here is derived from an EMBL/GenBank/DDBJ whole genome shotgun (WGS) entry which is preliminary data.</text>
</comment>
<reference evidence="3 4" key="1">
    <citation type="submission" date="2019-01" db="EMBL/GenBank/DDBJ databases">
        <title>Sequencing of cultivated peanut Arachis hypogaea provides insights into genome evolution and oil improvement.</title>
        <authorList>
            <person name="Chen X."/>
        </authorList>
    </citation>
    <scope>NUCLEOTIDE SEQUENCE [LARGE SCALE GENOMIC DNA]</scope>
    <source>
        <strain evidence="4">cv. Fuhuasheng</strain>
        <tissue evidence="3">Leaves</tissue>
    </source>
</reference>
<proteinExistence type="predicted"/>
<dbReference type="PANTHER" id="PTHR34121:SF1">
    <property type="entry name" value="FILAMIN-A-INTERACTING PROTEIN 1"/>
    <property type="match status" value="1"/>
</dbReference>
<feature type="compositionally biased region" description="Basic and acidic residues" evidence="2">
    <location>
        <begin position="668"/>
        <end position="689"/>
    </location>
</feature>
<keyword evidence="1" id="KW-0175">Coiled coil</keyword>
<dbReference type="PANTHER" id="PTHR34121">
    <property type="entry name" value="MYOSIN-11"/>
    <property type="match status" value="1"/>
</dbReference>
<feature type="compositionally biased region" description="Basic and acidic residues" evidence="2">
    <location>
        <begin position="705"/>
        <end position="726"/>
    </location>
</feature>
<evidence type="ECO:0000313" key="3">
    <source>
        <dbReference type="EMBL" id="RYR36840.1"/>
    </source>
</evidence>
<sequence length="765" mass="86572">MSWLRSAMTKAVEVGNNTNLTRAVRNYADTVVQHAGQAVAEGAKILQDRIAARNYRSVAQTIKRLEEAAITYRGPERVELLRRWVVVLKDVDKLSRAADEGKEKTFEHHLGVEELKDNPRKQSLTAGVAVLPYFTASEFHVLYYDSDFGGEPLNFRDVFLQSQALEGITLSMIIEAPNEEEVSLLLEMFGLCLTGGKEVHNAIVSSLQDLATAFSGYQDEVLIEVFLVPKCCWNYLQFSPLIALHDTIIYVKREELLQFAQGAITGLKINSQAVRIDAEAFSLKKKLNKITSQGTEYQVDYKSAEETMATLEALKIALAQIRICSRLEGLLLKKKGLTNGDSPDVHAQKVDKLKVLTDSLANSAAKAEKRILDNRVQKEEALKVRVAKDGEVSEKEKELTTEISGLQQRKEELEAELKKVNTSLASAQARLWNVREERDQFEEANNQIVEHLKTKEDELTKSIRSCNVEADVIKTWVNFLEDTWVLQRSNAEIYEKQVNDELESHEDYFVNLVIQLLAGYKKELEPSIDHIATFVVNLKNLSQSFLKLMLQEDGGENRSSKQKQSINKRSGELHLSEREIPLKNRLEKVASSGDDEDTKLLSPRRNLEEEYLSYEAKIITTFSVVDNMKQQFYAQHEKISRKDEERVKELFVAIEKLRTKFEAIERPNLEIESPPEKSESPLAEKKLDDTPAASAPAPAPGTEILKTETEKRSKSPSAKGDDIFDHEAELAKLESEFGKVSQDYSGEEIGDWEFDELERELSSTK</sequence>
<keyword evidence="4" id="KW-1185">Reference proteome</keyword>
<accession>A0A445BDT0</accession>
<feature type="coiled-coil region" evidence="1">
    <location>
        <begin position="362"/>
        <end position="458"/>
    </location>
</feature>
<dbReference type="STRING" id="3818.A0A445BDT0"/>
<feature type="compositionally biased region" description="Acidic residues" evidence="2">
    <location>
        <begin position="745"/>
        <end position="758"/>
    </location>
</feature>
<dbReference type="EMBL" id="SDMP01000009">
    <property type="protein sequence ID" value="RYR36840.1"/>
    <property type="molecule type" value="Genomic_DNA"/>
</dbReference>
<evidence type="ECO:0000256" key="2">
    <source>
        <dbReference type="SAM" id="MobiDB-lite"/>
    </source>
</evidence>
<dbReference type="AlphaFoldDB" id="A0A445BDT0"/>
<feature type="region of interest" description="Disordered" evidence="2">
    <location>
        <begin position="740"/>
        <end position="765"/>
    </location>
</feature>
<evidence type="ECO:0000256" key="1">
    <source>
        <dbReference type="SAM" id="Coils"/>
    </source>
</evidence>